<evidence type="ECO:0000259" key="3">
    <source>
        <dbReference type="Pfam" id="PF01494"/>
    </source>
</evidence>
<keyword evidence="1" id="KW-0560">Oxidoreductase</keyword>
<proteinExistence type="predicted"/>
<dbReference type="InterPro" id="IPR002938">
    <property type="entry name" value="FAD-bd"/>
</dbReference>
<protein>
    <recommendedName>
        <fullName evidence="3">FAD-binding domain-containing protein</fullName>
    </recommendedName>
</protein>
<accession>A0ABQ7GAH7</accession>
<gene>
    <name evidence="4" type="ORF">DUNSADRAFT_12808</name>
</gene>
<evidence type="ECO:0000313" key="4">
    <source>
        <dbReference type="EMBL" id="KAF5831617.1"/>
    </source>
</evidence>
<reference evidence="4" key="1">
    <citation type="submission" date="2017-08" db="EMBL/GenBank/DDBJ databases">
        <authorList>
            <person name="Polle J.E."/>
            <person name="Barry K."/>
            <person name="Cushman J."/>
            <person name="Schmutz J."/>
            <person name="Tran D."/>
            <person name="Hathwaick L.T."/>
            <person name="Yim W.C."/>
            <person name="Jenkins J."/>
            <person name="Mckie-Krisberg Z.M."/>
            <person name="Prochnik S."/>
            <person name="Lindquist E."/>
            <person name="Dockter R.B."/>
            <person name="Adam C."/>
            <person name="Molina H."/>
            <person name="Bunkerborg J."/>
            <person name="Jin E."/>
            <person name="Buchheim M."/>
            <person name="Magnuson J."/>
        </authorList>
    </citation>
    <scope>NUCLEOTIDE SEQUENCE</scope>
    <source>
        <strain evidence="4">CCAP 19/18</strain>
    </source>
</reference>
<comment type="caution">
    <text evidence="4">The sequence shown here is derived from an EMBL/GenBank/DDBJ whole genome shotgun (WGS) entry which is preliminary data.</text>
</comment>
<keyword evidence="5" id="KW-1185">Reference proteome</keyword>
<feature type="domain" description="FAD-binding" evidence="3">
    <location>
        <begin position="138"/>
        <end position="332"/>
    </location>
</feature>
<name>A0ABQ7GAH7_DUNSA</name>
<feature type="compositionally biased region" description="Basic and acidic residues" evidence="2">
    <location>
        <begin position="1"/>
        <end position="12"/>
    </location>
</feature>
<evidence type="ECO:0000256" key="2">
    <source>
        <dbReference type="SAM" id="MobiDB-lite"/>
    </source>
</evidence>
<dbReference type="InterPro" id="IPR036188">
    <property type="entry name" value="FAD/NAD-bd_sf"/>
</dbReference>
<dbReference type="PANTHER" id="PTHR46028:SF7">
    <property type="entry name" value="KYNURENINE 3-MONOOXYGENASE-RELATED"/>
    <property type="match status" value="1"/>
</dbReference>
<keyword evidence="1" id="KW-0503">Monooxygenase</keyword>
<dbReference type="SUPFAM" id="SSF51905">
    <property type="entry name" value="FAD/NAD(P)-binding domain"/>
    <property type="match status" value="1"/>
</dbReference>
<dbReference type="EMBL" id="MU069934">
    <property type="protein sequence ID" value="KAF5831617.1"/>
    <property type="molecule type" value="Genomic_DNA"/>
</dbReference>
<dbReference type="PANTHER" id="PTHR46028">
    <property type="entry name" value="KYNURENINE 3-MONOOXYGENASE"/>
    <property type="match status" value="1"/>
</dbReference>
<feature type="region of interest" description="Disordered" evidence="2">
    <location>
        <begin position="1"/>
        <end position="26"/>
    </location>
</feature>
<evidence type="ECO:0000313" key="5">
    <source>
        <dbReference type="Proteomes" id="UP000815325"/>
    </source>
</evidence>
<dbReference type="Proteomes" id="UP000815325">
    <property type="component" value="Unassembled WGS sequence"/>
</dbReference>
<sequence length="457" mass="49750">MAQRGYKVDVFEQRQQPKPTDTRSHRSYPMVLSSRSTHGLKEAGLQLPLPGPQSAFLTLTGRLDLIREDDEYSKQYIVDRVTFGKHMYEATHQRYGSRITWHWGHALQHVDFDRRVATFSSSDPAAALSQGSTLQGSNADAPATSTTTSVSYELLIGADGAGSKVRQLMQGAVAGMKVDTKYFSSTTYKTYHGLSLRQGSEEPLPGFASHAPGQFIYNFNVKGMPTLVMWRQADNTASGMLTRARSYDAQELRTKISSAYLQIPPEWVESIVAQTCDTSGQPPSPFGKLMSTTRLDGPRCVLLGDAGHPMTSTLAQGCNLALESVRIFARILDSVSGDLDQAPAAFTSARLEDVHAMQTIEYMQILSSNAPGANANALEQMIAKATMLGSALFSQGLHKLMPSSFPAPVYLLDGLRDARVPYKKVLQTMQMHAVALIALAATLAGISSQVLQLVPQS</sequence>
<dbReference type="Pfam" id="PF01494">
    <property type="entry name" value="FAD_binding_3"/>
    <property type="match status" value="1"/>
</dbReference>
<organism evidence="4 5">
    <name type="scientific">Dunaliella salina</name>
    <name type="common">Green alga</name>
    <name type="synonym">Protococcus salinus</name>
    <dbReference type="NCBI Taxonomy" id="3046"/>
    <lineage>
        <taxon>Eukaryota</taxon>
        <taxon>Viridiplantae</taxon>
        <taxon>Chlorophyta</taxon>
        <taxon>core chlorophytes</taxon>
        <taxon>Chlorophyceae</taxon>
        <taxon>CS clade</taxon>
        <taxon>Chlamydomonadales</taxon>
        <taxon>Dunaliellaceae</taxon>
        <taxon>Dunaliella</taxon>
    </lineage>
</organism>
<evidence type="ECO:0000256" key="1">
    <source>
        <dbReference type="ARBA" id="ARBA00023033"/>
    </source>
</evidence>
<dbReference type="Gene3D" id="3.50.50.60">
    <property type="entry name" value="FAD/NAD(P)-binding domain"/>
    <property type="match status" value="1"/>
</dbReference>